<dbReference type="PANTHER" id="PTHR46306">
    <property type="entry name" value="BTB/POZ DOMAIN-CONTAINING PROTEIN 9"/>
    <property type="match status" value="1"/>
</dbReference>
<dbReference type="InterPro" id="IPR011333">
    <property type="entry name" value="SKP1/BTB/POZ_sf"/>
</dbReference>
<protein>
    <recommendedName>
        <fullName evidence="1">BTB domain-containing protein</fullName>
    </recommendedName>
</protein>
<dbReference type="InterPro" id="IPR000210">
    <property type="entry name" value="BTB/POZ_dom"/>
</dbReference>
<organism evidence="2 4">
    <name type="scientific">Dendroctonus ponderosae</name>
    <name type="common">Mountain pine beetle</name>
    <dbReference type="NCBI Taxonomy" id="77166"/>
    <lineage>
        <taxon>Eukaryota</taxon>
        <taxon>Metazoa</taxon>
        <taxon>Ecdysozoa</taxon>
        <taxon>Arthropoda</taxon>
        <taxon>Hexapoda</taxon>
        <taxon>Insecta</taxon>
        <taxon>Pterygota</taxon>
        <taxon>Neoptera</taxon>
        <taxon>Endopterygota</taxon>
        <taxon>Coleoptera</taxon>
        <taxon>Polyphaga</taxon>
        <taxon>Cucujiformia</taxon>
        <taxon>Curculionidae</taxon>
        <taxon>Scolytinae</taxon>
        <taxon>Dendroctonus</taxon>
    </lineage>
</organism>
<dbReference type="Pfam" id="PF00651">
    <property type="entry name" value="BTB"/>
    <property type="match status" value="1"/>
</dbReference>
<proteinExistence type="predicted"/>
<dbReference type="OrthoDB" id="9997739at2759"/>
<dbReference type="PROSITE" id="PS50097">
    <property type="entry name" value="BTB"/>
    <property type="match status" value="1"/>
</dbReference>
<dbReference type="STRING" id="77166.U4U9B6"/>
<evidence type="ECO:0000313" key="2">
    <source>
        <dbReference type="EMBL" id="ERL86530.1"/>
    </source>
</evidence>
<dbReference type="EMBL" id="KB631982">
    <property type="protein sequence ID" value="ERL87629.1"/>
    <property type="molecule type" value="Genomic_DNA"/>
</dbReference>
<sequence>MSSSHQYLKASSSTNVTCCPGDVEHQTQLSENLASLLLSQEYSDIVLVVEGQKLHAHKVILAARSDYFRALLYGGLRESNQDEIELPNAPLNAFKVLLKYIYTGHMFLMTMKEEVILDILGLAHQYGFEDLERAISDVLVLLLCMRNV</sequence>
<reference evidence="2 4" key="1">
    <citation type="journal article" date="2013" name="Genome Biol.">
        <title>Draft genome of the mountain pine beetle, Dendroctonus ponderosae Hopkins, a major forest pest.</title>
        <authorList>
            <person name="Keeling C.I."/>
            <person name="Yuen M.M."/>
            <person name="Liao N.Y."/>
            <person name="Docking T.R."/>
            <person name="Chan S.K."/>
            <person name="Taylor G.A."/>
            <person name="Palmquist D.L."/>
            <person name="Jackman S.D."/>
            <person name="Nguyen A."/>
            <person name="Li M."/>
            <person name="Henderson H."/>
            <person name="Janes J.K."/>
            <person name="Zhao Y."/>
            <person name="Pandoh P."/>
            <person name="Moore R."/>
            <person name="Sperling F.A."/>
            <person name="Huber D.P."/>
            <person name="Birol I."/>
            <person name="Jones S.J."/>
            <person name="Bohlmann J."/>
        </authorList>
    </citation>
    <scope>NUCLEOTIDE SEQUENCE</scope>
</reference>
<dbReference type="Gene3D" id="3.30.710.10">
    <property type="entry name" value="Potassium Channel Kv1.1, Chain A"/>
    <property type="match status" value="1"/>
</dbReference>
<dbReference type="AlphaFoldDB" id="U4U9B6"/>
<dbReference type="GO" id="GO:0048512">
    <property type="term" value="P:circadian behavior"/>
    <property type="evidence" value="ECO:0007669"/>
    <property type="project" value="TreeGrafter"/>
</dbReference>
<dbReference type="GO" id="GO:0008344">
    <property type="term" value="P:adult locomotory behavior"/>
    <property type="evidence" value="ECO:0007669"/>
    <property type="project" value="TreeGrafter"/>
</dbReference>
<dbReference type="SMART" id="SM00225">
    <property type="entry name" value="BTB"/>
    <property type="match status" value="1"/>
</dbReference>
<dbReference type="GO" id="GO:0005737">
    <property type="term" value="C:cytoplasm"/>
    <property type="evidence" value="ECO:0007669"/>
    <property type="project" value="TreeGrafter"/>
</dbReference>
<evidence type="ECO:0000313" key="3">
    <source>
        <dbReference type="EMBL" id="ERL87629.1"/>
    </source>
</evidence>
<dbReference type="EMBL" id="KB631817">
    <property type="protein sequence ID" value="ERL86530.1"/>
    <property type="molecule type" value="Genomic_DNA"/>
</dbReference>
<gene>
    <name evidence="2" type="ORF">D910_03936</name>
    <name evidence="3" type="ORF">D910_05020</name>
</gene>
<name>U4U9B6_DENPD</name>
<dbReference type="PANTHER" id="PTHR46306:SF1">
    <property type="entry name" value="BTB_POZ DOMAIN-CONTAINING PROTEIN 9"/>
    <property type="match status" value="1"/>
</dbReference>
<dbReference type="CDD" id="cd18287">
    <property type="entry name" value="BTB_POZ_BTBD9"/>
    <property type="match status" value="1"/>
</dbReference>
<feature type="non-terminal residue" evidence="2">
    <location>
        <position position="148"/>
    </location>
</feature>
<dbReference type="Proteomes" id="UP000030742">
    <property type="component" value="Unassembled WGS sequence"/>
</dbReference>
<dbReference type="SUPFAM" id="SSF54695">
    <property type="entry name" value="POZ domain"/>
    <property type="match status" value="1"/>
</dbReference>
<dbReference type="GO" id="GO:0050804">
    <property type="term" value="P:modulation of chemical synaptic transmission"/>
    <property type="evidence" value="ECO:0007669"/>
    <property type="project" value="TreeGrafter"/>
</dbReference>
<evidence type="ECO:0000259" key="1">
    <source>
        <dbReference type="PROSITE" id="PS50097"/>
    </source>
</evidence>
<dbReference type="InterPro" id="IPR052407">
    <property type="entry name" value="BTB_POZ_domain_cont_9"/>
</dbReference>
<accession>U4U9B6</accession>
<evidence type="ECO:0000313" key="4">
    <source>
        <dbReference type="Proteomes" id="UP000030742"/>
    </source>
</evidence>
<feature type="domain" description="BTB" evidence="1">
    <location>
        <begin position="43"/>
        <end position="110"/>
    </location>
</feature>